<accession>A0A6G4WPC3</accession>
<dbReference type="EMBL" id="JAAKZF010000150">
    <property type="protein sequence ID" value="NGO55917.1"/>
    <property type="molecule type" value="Genomic_DNA"/>
</dbReference>
<name>A0A6G4WPC3_9HYPH</name>
<gene>
    <name evidence="1" type="ORF">G6N73_33780</name>
</gene>
<dbReference type="Proteomes" id="UP001642900">
    <property type="component" value="Unassembled WGS sequence"/>
</dbReference>
<proteinExistence type="predicted"/>
<dbReference type="RefSeq" id="WP_165034253.1">
    <property type="nucleotide sequence ID" value="NZ_JAAKZF010000150.1"/>
</dbReference>
<evidence type="ECO:0000313" key="1">
    <source>
        <dbReference type="EMBL" id="NGO55917.1"/>
    </source>
</evidence>
<organism evidence="1 2">
    <name type="scientific">Allomesorhizobium camelthorni</name>
    <dbReference type="NCBI Taxonomy" id="475069"/>
    <lineage>
        <taxon>Bacteria</taxon>
        <taxon>Pseudomonadati</taxon>
        <taxon>Pseudomonadota</taxon>
        <taxon>Alphaproteobacteria</taxon>
        <taxon>Hyphomicrobiales</taxon>
        <taxon>Phyllobacteriaceae</taxon>
        <taxon>Allomesorhizobium</taxon>
    </lineage>
</organism>
<sequence length="99" mass="11104">MSFSAWFGTEEFELARGFDLFGQHRQPKTFAQAEHRQDNRSGLTVVMDQLEFLPLEGRAQAVIDGITLEVAVLDQCRLLQKRGSRPRTIPSSSRPPSSG</sequence>
<protein>
    <submittedName>
        <fullName evidence="1">Uncharacterized protein</fullName>
    </submittedName>
</protein>
<reference evidence="1 2" key="1">
    <citation type="submission" date="2020-02" db="EMBL/GenBank/DDBJ databases">
        <title>Genome sequence of strain CCNWXJ40-4.</title>
        <authorList>
            <person name="Gao J."/>
            <person name="Sun J."/>
        </authorList>
    </citation>
    <scope>NUCLEOTIDE SEQUENCE [LARGE SCALE GENOMIC DNA]</scope>
    <source>
        <strain evidence="1 2">CCNWXJ 40-4</strain>
    </source>
</reference>
<comment type="caution">
    <text evidence="1">The sequence shown here is derived from an EMBL/GenBank/DDBJ whole genome shotgun (WGS) entry which is preliminary data.</text>
</comment>
<dbReference type="AlphaFoldDB" id="A0A6G4WPC3"/>
<evidence type="ECO:0000313" key="2">
    <source>
        <dbReference type="Proteomes" id="UP001642900"/>
    </source>
</evidence>
<keyword evidence="2" id="KW-1185">Reference proteome</keyword>